<keyword evidence="2" id="KW-1185">Reference proteome</keyword>
<name>A0A942EC85_9HYPH</name>
<dbReference type="RefSeq" id="WP_212659387.1">
    <property type="nucleotide sequence ID" value="NZ_JAGXTP010000002.1"/>
</dbReference>
<evidence type="ECO:0000313" key="1">
    <source>
        <dbReference type="EMBL" id="MBS3849749.1"/>
    </source>
</evidence>
<proteinExistence type="predicted"/>
<dbReference type="Proteomes" id="UP000678281">
    <property type="component" value="Unassembled WGS sequence"/>
</dbReference>
<reference evidence="1" key="1">
    <citation type="submission" date="2021-04" db="EMBL/GenBank/DDBJ databases">
        <title>Devosia litorisediminis sp. nov., isolated from a sand dune.</title>
        <authorList>
            <person name="Park S."/>
            <person name="Yoon J.-H."/>
        </authorList>
    </citation>
    <scope>NUCLEOTIDE SEQUENCE</scope>
    <source>
        <strain evidence="1">BSSL-BM10</strain>
    </source>
</reference>
<dbReference type="AlphaFoldDB" id="A0A942EC85"/>
<organism evidence="1 2">
    <name type="scientific">Devosia litorisediminis</name>
    <dbReference type="NCBI Taxonomy" id="2829817"/>
    <lineage>
        <taxon>Bacteria</taxon>
        <taxon>Pseudomonadati</taxon>
        <taxon>Pseudomonadota</taxon>
        <taxon>Alphaproteobacteria</taxon>
        <taxon>Hyphomicrobiales</taxon>
        <taxon>Devosiaceae</taxon>
        <taxon>Devosia</taxon>
    </lineage>
</organism>
<sequence length="413" mass="43257">MWTTRTTIVMLMSGVATIASLGQASALEAQAFVDRLTAVYKSAGLDFEFGSATMDGDTIIVDGVTISPEMHGGQDPMHFDTEITFSGVTEGDDGSYYADSATIPDIETEFAADPKGEFSLKDIRIEDLYVPGEDPVPAIANMQLMGAMSTGALSVRRAGEEVIAFESFVNNYSYNPAQGSADLVDMQSSVLISGIEADLSSVSEEDPGAGAIIDALGLSQISGDISQESSWSMADGHLTIDEFLFDFADVGALDIQAEVTGLTPAVIEQIVAMQANMEAGGEMTDEKAQAQMMQGMAIMQGVSIVGASVRYDDASLASSLIDFFAAQSGADRDTFVAGLKSMLPMMIGETGIPALKDIVVPPVESFLDNPESLEVRIAPPSPTSALVLMAAAANPAGLIKALGLVVEANMPLE</sequence>
<gene>
    <name evidence="1" type="ORF">KD146_13675</name>
</gene>
<comment type="caution">
    <text evidence="1">The sequence shown here is derived from an EMBL/GenBank/DDBJ whole genome shotgun (WGS) entry which is preliminary data.</text>
</comment>
<dbReference type="EMBL" id="JAGXTP010000002">
    <property type="protein sequence ID" value="MBS3849749.1"/>
    <property type="molecule type" value="Genomic_DNA"/>
</dbReference>
<accession>A0A942EC85</accession>
<protein>
    <submittedName>
        <fullName evidence="1">Uncharacterized protein</fullName>
    </submittedName>
</protein>
<evidence type="ECO:0000313" key="2">
    <source>
        <dbReference type="Proteomes" id="UP000678281"/>
    </source>
</evidence>